<dbReference type="Pfam" id="PF08814">
    <property type="entry name" value="XisH"/>
    <property type="match status" value="1"/>
</dbReference>
<protein>
    <submittedName>
        <fullName evidence="1">XisH protein</fullName>
    </submittedName>
</protein>
<reference evidence="1 2" key="1">
    <citation type="submission" date="2016-05" db="EMBL/GenBank/DDBJ databases">
        <title>Single-cell genome of chain-forming Candidatus Thiomargarita nelsonii and comparison to other large sulfur-oxidizing bacteria.</title>
        <authorList>
            <person name="Winkel M."/>
            <person name="Salman V."/>
            <person name="Woyke T."/>
            <person name="Schulz-Vogt H."/>
            <person name="Richter M."/>
            <person name="Flood B."/>
            <person name="Bailey J."/>
            <person name="Amann R."/>
            <person name="Mussmann M."/>
        </authorList>
    </citation>
    <scope>NUCLEOTIDE SEQUENCE [LARGE SCALE GENOMIC DNA]</scope>
    <source>
        <strain evidence="1 2">THI036</strain>
    </source>
</reference>
<dbReference type="InterPro" id="IPR011856">
    <property type="entry name" value="tRNA_endonuc-like_dom_sf"/>
</dbReference>
<proteinExistence type="predicted"/>
<dbReference type="InterPro" id="IPR014919">
    <property type="entry name" value="XisH"/>
</dbReference>
<dbReference type="Proteomes" id="UP000076962">
    <property type="component" value="Unassembled WGS sequence"/>
</dbReference>
<dbReference type="AlphaFoldDB" id="A0A176S781"/>
<gene>
    <name evidence="1" type="ORF">THIOM_000220</name>
</gene>
<evidence type="ECO:0000313" key="2">
    <source>
        <dbReference type="Proteomes" id="UP000076962"/>
    </source>
</evidence>
<name>A0A176S781_9GAMM</name>
<comment type="caution">
    <text evidence="1">The sequence shown here is derived from an EMBL/GenBank/DDBJ whole genome shotgun (WGS) entry which is preliminary data.</text>
</comment>
<dbReference type="InterPro" id="IPR011335">
    <property type="entry name" value="Restrct_endonuc-II-like"/>
</dbReference>
<dbReference type="EMBL" id="LUTY01000092">
    <property type="protein sequence ID" value="OAD23933.1"/>
    <property type="molecule type" value="Genomic_DNA"/>
</dbReference>
<accession>A0A176S781</accession>
<dbReference type="SUPFAM" id="SSF52980">
    <property type="entry name" value="Restriction endonuclease-like"/>
    <property type="match status" value="1"/>
</dbReference>
<sequence length="92" mass="10982">MIAKKNDEKIIIEIKTFAGRSFIKELQHALGQYEVYFDLLELTGLDYELYMAISELVYKDFFLQKGTQMIVQRHKIKLLVVNIEREEIVKWL</sequence>
<organism evidence="1 2">
    <name type="scientific">Candidatus Thiomargarita nelsonii</name>
    <dbReference type="NCBI Taxonomy" id="1003181"/>
    <lineage>
        <taxon>Bacteria</taxon>
        <taxon>Pseudomonadati</taxon>
        <taxon>Pseudomonadota</taxon>
        <taxon>Gammaproteobacteria</taxon>
        <taxon>Thiotrichales</taxon>
        <taxon>Thiotrichaceae</taxon>
        <taxon>Thiomargarita</taxon>
    </lineage>
</organism>
<dbReference type="GO" id="GO:0003676">
    <property type="term" value="F:nucleic acid binding"/>
    <property type="evidence" value="ECO:0007669"/>
    <property type="project" value="InterPro"/>
</dbReference>
<keyword evidence="2" id="KW-1185">Reference proteome</keyword>
<dbReference type="Gene3D" id="3.40.1350.10">
    <property type="match status" value="1"/>
</dbReference>
<evidence type="ECO:0000313" key="1">
    <source>
        <dbReference type="EMBL" id="OAD23933.1"/>
    </source>
</evidence>